<dbReference type="InterPro" id="IPR018253">
    <property type="entry name" value="DnaJ_domain_CS"/>
</dbReference>
<dbReference type="InterPro" id="IPR001623">
    <property type="entry name" value="DnaJ_domain"/>
</dbReference>
<protein>
    <submittedName>
        <fullName evidence="3">HSP40-2</fullName>
    </submittedName>
</protein>
<name>A0A7G8KP55_9CUCU</name>
<dbReference type="SUPFAM" id="SSF46565">
    <property type="entry name" value="Chaperone J-domain"/>
    <property type="match status" value="1"/>
</dbReference>
<dbReference type="InterPro" id="IPR036869">
    <property type="entry name" value="J_dom_sf"/>
</dbReference>
<dbReference type="PANTHER" id="PTHR45168:SF3">
    <property type="entry name" value="DNAJ HEAT SHOCK PROTEIN FAMILY (HSP40) MEMBER B2"/>
    <property type="match status" value="1"/>
</dbReference>
<evidence type="ECO:0000259" key="2">
    <source>
        <dbReference type="PROSITE" id="PS50076"/>
    </source>
</evidence>
<dbReference type="PROSITE" id="PS00636">
    <property type="entry name" value="DNAJ_1"/>
    <property type="match status" value="1"/>
</dbReference>
<reference evidence="3" key="1">
    <citation type="submission" date="2019-11" db="EMBL/GenBank/DDBJ databases">
        <authorList>
            <person name="Jia D."/>
            <person name="Liu Y."/>
            <person name="Ma R."/>
        </authorList>
    </citation>
    <scope>NUCLEOTIDE SEQUENCE</scope>
</reference>
<dbReference type="PROSITE" id="PS50076">
    <property type="entry name" value="DNAJ_2"/>
    <property type="match status" value="1"/>
</dbReference>
<dbReference type="EMBL" id="MN685577">
    <property type="protein sequence ID" value="QNJ44838.1"/>
    <property type="molecule type" value="mRNA"/>
</dbReference>
<dbReference type="AlphaFoldDB" id="A0A7G8KP55"/>
<keyword evidence="1" id="KW-0143">Chaperone</keyword>
<dbReference type="SMART" id="SM00271">
    <property type="entry name" value="DnaJ"/>
    <property type="match status" value="1"/>
</dbReference>
<organism evidence="3">
    <name type="scientific">Agasicles hygrophila</name>
    <dbReference type="NCBI Taxonomy" id="715812"/>
    <lineage>
        <taxon>Eukaryota</taxon>
        <taxon>Metazoa</taxon>
        <taxon>Ecdysozoa</taxon>
        <taxon>Arthropoda</taxon>
        <taxon>Hexapoda</taxon>
        <taxon>Insecta</taxon>
        <taxon>Pterygota</taxon>
        <taxon>Neoptera</taxon>
        <taxon>Endopterygota</taxon>
        <taxon>Coleoptera</taxon>
        <taxon>Polyphaga</taxon>
        <taxon>Cucujiformia</taxon>
        <taxon>Chrysomeloidea</taxon>
        <taxon>Chrysomelidae</taxon>
        <taxon>Galerucinae</taxon>
        <taxon>Alticini</taxon>
        <taxon>Agasicles</taxon>
    </lineage>
</organism>
<dbReference type="GO" id="GO:0030544">
    <property type="term" value="F:Hsp70 protein binding"/>
    <property type="evidence" value="ECO:0007669"/>
    <property type="project" value="InterPro"/>
</dbReference>
<dbReference type="PANTHER" id="PTHR45168">
    <property type="entry name" value="DNAJ HOMOLOG SUBFAMILY B MEMBER 2"/>
    <property type="match status" value="1"/>
</dbReference>
<accession>A0A7G8KP55</accession>
<evidence type="ECO:0000313" key="3">
    <source>
        <dbReference type="EMBL" id="QNJ44838.1"/>
    </source>
</evidence>
<dbReference type="InterPro" id="IPR043183">
    <property type="entry name" value="DNJB2/6-like"/>
</dbReference>
<feature type="domain" description="J" evidence="2">
    <location>
        <begin position="3"/>
        <end position="69"/>
    </location>
</feature>
<dbReference type="CDD" id="cd06257">
    <property type="entry name" value="DnaJ"/>
    <property type="match status" value="1"/>
</dbReference>
<proteinExistence type="evidence at transcript level"/>
<dbReference type="PRINTS" id="PR00625">
    <property type="entry name" value="JDOMAIN"/>
</dbReference>
<dbReference type="Pfam" id="PF00226">
    <property type="entry name" value="DnaJ"/>
    <property type="match status" value="1"/>
</dbReference>
<evidence type="ECO:0000256" key="1">
    <source>
        <dbReference type="ARBA" id="ARBA00023186"/>
    </source>
</evidence>
<dbReference type="Gene3D" id="1.10.287.110">
    <property type="entry name" value="DnaJ domain"/>
    <property type="match status" value="1"/>
</dbReference>
<sequence length="232" mass="26778">MTDYYQILKVSNNATTDEIKKAYKKLALKWHPDKNLNNKEEATKRFREISEAYEILSDSTKRRSYDTYGTADPQAHASFDQEDFFGFGAAFHFNFRDPEEVFREFFGSSVFDFFAEDFPTPHAGHRGHRNRYSRRTGNRRRNEVSIFSPLGAGFFEGFFSSPREMHSSFSVHNNAPTSSYARKVSTSTKVMNGKKITTKRIVENGQETVMNFENDVLKSKTVNGVPQSIEYH</sequence>
<dbReference type="GO" id="GO:0051082">
    <property type="term" value="F:unfolded protein binding"/>
    <property type="evidence" value="ECO:0007669"/>
    <property type="project" value="InterPro"/>
</dbReference>